<dbReference type="InterPro" id="IPR020325">
    <property type="entry name" value="Uncharacterised_16.1kDa"/>
</dbReference>
<accession>A0A0V7ZY96</accession>
<dbReference type="RefSeq" id="WP_027846486.1">
    <property type="nucleotide sequence ID" value="NZ_LMTZ01000026.1"/>
</dbReference>
<evidence type="ECO:0000313" key="4">
    <source>
        <dbReference type="Proteomes" id="UP000053372"/>
    </source>
</evidence>
<name>A0A0V7ZY96_9CYAN</name>
<dbReference type="EMBL" id="LMTZ01000026">
    <property type="protein sequence ID" value="KST69329.1"/>
    <property type="molecule type" value="Genomic_DNA"/>
</dbReference>
<gene>
    <name evidence="2" type="ORF">BC008_03805</name>
    <name evidence="3" type="ORF">BC008_03835</name>
</gene>
<evidence type="ECO:0000313" key="3">
    <source>
        <dbReference type="EMBL" id="KST69329.1"/>
    </source>
</evidence>
<dbReference type="EMBL" id="LMTZ01000027">
    <property type="protein sequence ID" value="KST69323.1"/>
    <property type="molecule type" value="Genomic_DNA"/>
</dbReference>
<evidence type="ECO:0000313" key="2">
    <source>
        <dbReference type="EMBL" id="KST69323.1"/>
    </source>
</evidence>
<reference evidence="3 4" key="1">
    <citation type="journal article" date="2015" name="Genome Announc.">
        <title>Draft Genome of the Euendolithic (true boring) Cyanobacterium Mastigocoleus testarum strain BC008.</title>
        <authorList>
            <person name="Guida B.S."/>
            <person name="Garcia-Pichel F."/>
        </authorList>
    </citation>
    <scope>NUCLEOTIDE SEQUENCE [LARGE SCALE GENOMIC DNA]</scope>
    <source>
        <strain evidence="3 4">BC008</strain>
    </source>
</reference>
<feature type="compositionally biased region" description="Low complexity" evidence="1">
    <location>
        <begin position="101"/>
        <end position="114"/>
    </location>
</feature>
<organism evidence="3 4">
    <name type="scientific">Mastigocoleus testarum BC008</name>
    <dbReference type="NCBI Taxonomy" id="371196"/>
    <lineage>
        <taxon>Bacteria</taxon>
        <taxon>Bacillati</taxon>
        <taxon>Cyanobacteriota</taxon>
        <taxon>Cyanophyceae</taxon>
        <taxon>Nostocales</taxon>
        <taxon>Hapalosiphonaceae</taxon>
        <taxon>Mastigocoleus</taxon>
    </lineage>
</organism>
<proteinExistence type="predicted"/>
<evidence type="ECO:0000256" key="1">
    <source>
        <dbReference type="SAM" id="MobiDB-lite"/>
    </source>
</evidence>
<dbReference type="AlphaFoldDB" id="A0A0V7ZY96"/>
<feature type="region of interest" description="Disordered" evidence="1">
    <location>
        <begin position="80"/>
        <end position="116"/>
    </location>
</feature>
<dbReference type="OrthoDB" id="455255at2"/>
<protein>
    <recommendedName>
        <fullName evidence="5">DUF2656 domain-containing protein</fullName>
    </recommendedName>
</protein>
<dbReference type="Proteomes" id="UP000053372">
    <property type="component" value="Unassembled WGS sequence"/>
</dbReference>
<sequence>MIGTQKGRMLLSHNFDILDEVIPQLSREEFVSTFVNGLKFYSDISCSGISNPHWMVEVLFDPHQRSPHEVGELCAEALGKKRQTQKKPNSSPLSILALGGLKTTPPLSTSPTSLQPGEWGVDVVETASAEHFLQEIDWEVKTASKPPEKIFKVELEV</sequence>
<keyword evidence="4" id="KW-1185">Reference proteome</keyword>
<dbReference type="Pfam" id="PF10847">
    <property type="entry name" value="DUF2656"/>
    <property type="match status" value="1"/>
</dbReference>
<comment type="caution">
    <text evidence="3">The sequence shown here is derived from an EMBL/GenBank/DDBJ whole genome shotgun (WGS) entry which is preliminary data.</text>
</comment>
<evidence type="ECO:0008006" key="5">
    <source>
        <dbReference type="Google" id="ProtNLM"/>
    </source>
</evidence>